<dbReference type="Proteomes" id="UP001149090">
    <property type="component" value="Unassembled WGS sequence"/>
</dbReference>
<name>A0A9Q0LM70_ANAIG</name>
<feature type="coiled-coil region" evidence="1">
    <location>
        <begin position="33"/>
        <end position="60"/>
    </location>
</feature>
<accession>A0A9Q0LM70</accession>
<keyword evidence="4" id="KW-1185">Reference proteome</keyword>
<dbReference type="AlphaFoldDB" id="A0A9Q0LM70"/>
<comment type="caution">
    <text evidence="3">The sequence shown here is derived from an EMBL/GenBank/DDBJ whole genome shotgun (WGS) entry which is preliminary data.</text>
</comment>
<organism evidence="3 4">
    <name type="scientific">Anaeramoeba ignava</name>
    <name type="common">Anaerobic marine amoeba</name>
    <dbReference type="NCBI Taxonomy" id="1746090"/>
    <lineage>
        <taxon>Eukaryota</taxon>
        <taxon>Metamonada</taxon>
        <taxon>Anaeramoebidae</taxon>
        <taxon>Anaeramoeba</taxon>
    </lineage>
</organism>
<proteinExistence type="predicted"/>
<dbReference type="InterPro" id="IPR050868">
    <property type="entry name" value="ELMO_domain-containing"/>
</dbReference>
<keyword evidence="1" id="KW-0175">Coiled coil</keyword>
<dbReference type="EMBL" id="JAPDFW010000073">
    <property type="protein sequence ID" value="KAJ5073685.1"/>
    <property type="molecule type" value="Genomic_DNA"/>
</dbReference>
<dbReference type="PANTHER" id="PTHR12771">
    <property type="entry name" value="ENGULFMENT AND CELL MOTILITY"/>
    <property type="match status" value="1"/>
</dbReference>
<dbReference type="OMA" id="WMKWILR"/>
<dbReference type="Pfam" id="PF04727">
    <property type="entry name" value="ELMO_CED12"/>
    <property type="match status" value="1"/>
</dbReference>
<protein>
    <recommendedName>
        <fullName evidence="2">ELMO domain-containing protein</fullName>
    </recommendedName>
</protein>
<gene>
    <name evidence="3" type="ORF">M0811_08522</name>
</gene>
<dbReference type="OrthoDB" id="67155at2759"/>
<dbReference type="PANTHER" id="PTHR12771:SF51">
    <property type="entry name" value="LD01482P"/>
    <property type="match status" value="1"/>
</dbReference>
<feature type="domain" description="ELMO" evidence="2">
    <location>
        <begin position="85"/>
        <end position="240"/>
    </location>
</feature>
<sequence length="262" mass="31113">MSIKFTKFLLNSVVFEEIRNKIFCEKTIKFEKIKNEIIKLKKMEKVNKNLNENIIKCLQDISEMNLLRTNIEQYRAEKFDPTKNTHLELLSSVWENFIDDSDETFILDRKWKRLGFQRNDPTTDFRGMGLLGVRNLAFFVKKYPSLAKFALESSYDTESRSFYPFAATGFNITSFALDLLNNHTLDPHFYINGIQFIQFNEIYSKLFVEFNSIWIKENPKTILEFQKIYDKFKKKIQNDLNSKNSLDLLSKKKEISKTKKNQ</sequence>
<dbReference type="InterPro" id="IPR006816">
    <property type="entry name" value="ELMO_dom"/>
</dbReference>
<evidence type="ECO:0000313" key="4">
    <source>
        <dbReference type="Proteomes" id="UP001149090"/>
    </source>
</evidence>
<evidence type="ECO:0000313" key="3">
    <source>
        <dbReference type="EMBL" id="KAJ5073685.1"/>
    </source>
</evidence>
<evidence type="ECO:0000256" key="1">
    <source>
        <dbReference type="SAM" id="Coils"/>
    </source>
</evidence>
<reference evidence="3" key="1">
    <citation type="submission" date="2022-10" db="EMBL/GenBank/DDBJ databases">
        <title>Novel sulphate-reducing endosymbionts in the free-living metamonad Anaeramoeba.</title>
        <authorList>
            <person name="Jerlstrom-Hultqvist J."/>
            <person name="Cepicka I."/>
            <person name="Gallot-Lavallee L."/>
            <person name="Salas-Leiva D."/>
            <person name="Curtis B.A."/>
            <person name="Zahonova K."/>
            <person name="Pipaliya S."/>
            <person name="Dacks J."/>
            <person name="Roger A.J."/>
        </authorList>
    </citation>
    <scope>NUCLEOTIDE SEQUENCE</scope>
    <source>
        <strain evidence="3">BMAN</strain>
    </source>
</reference>
<dbReference type="PROSITE" id="PS51335">
    <property type="entry name" value="ELMO"/>
    <property type="match status" value="1"/>
</dbReference>
<evidence type="ECO:0000259" key="2">
    <source>
        <dbReference type="PROSITE" id="PS51335"/>
    </source>
</evidence>